<proteinExistence type="predicted"/>
<sequence>MSLTGNNVAVLSIGMSCQTSHQIREHASLLREVTGDPSLKVKALPFDWLISQPTSTLSILQSVKRFPDLDELAMRQGKPYWPRHNVYFWHAFKNDEQQFDIPGTYNMVRETMLMRWERFSNAVIGRRLILVMSNTQNDLDGHCRAAGTMSSIFQMSKLNSIAREIRQILAPSAEIVVVSRRDRMLADEEPRGIKLFYHQPDSSRWEGDNAQWAETLTAACSPALAIPTKTEHLFPVALNNERSDLEASGAVPVPA</sequence>
<dbReference type="OrthoDB" id="8348025at2"/>
<dbReference type="AlphaFoldDB" id="A0A1X7GAJ8"/>
<evidence type="ECO:0000313" key="2">
    <source>
        <dbReference type="Proteomes" id="UP000192903"/>
    </source>
</evidence>
<keyword evidence="2" id="KW-1185">Reference proteome</keyword>
<protein>
    <submittedName>
        <fullName evidence="1">Uncharacterized protein</fullName>
    </submittedName>
</protein>
<reference evidence="2" key="1">
    <citation type="submission" date="2017-04" db="EMBL/GenBank/DDBJ databases">
        <authorList>
            <person name="Varghese N."/>
            <person name="Submissions S."/>
        </authorList>
    </citation>
    <scope>NUCLEOTIDE SEQUENCE [LARGE SCALE GENOMIC DNA]</scope>
    <source>
        <strain evidence="2">B4P</strain>
    </source>
</reference>
<accession>A0A1X7GAJ8</accession>
<dbReference type="STRING" id="464029.SAMN02982989_3437"/>
<name>A0A1X7GAJ8_9HYPH</name>
<dbReference type="EMBL" id="FXAF01000011">
    <property type="protein sequence ID" value="SMF66085.1"/>
    <property type="molecule type" value="Genomic_DNA"/>
</dbReference>
<gene>
    <name evidence="1" type="ORF">SAMN02982989_3437</name>
</gene>
<organism evidence="1 2">
    <name type="scientific">Xaviernesmea oryzae</name>
    <dbReference type="NCBI Taxonomy" id="464029"/>
    <lineage>
        <taxon>Bacteria</taxon>
        <taxon>Pseudomonadati</taxon>
        <taxon>Pseudomonadota</taxon>
        <taxon>Alphaproteobacteria</taxon>
        <taxon>Hyphomicrobiales</taxon>
        <taxon>Rhizobiaceae</taxon>
        <taxon>Rhizobium/Agrobacterium group</taxon>
        <taxon>Xaviernesmea</taxon>
    </lineage>
</organism>
<evidence type="ECO:0000313" key="1">
    <source>
        <dbReference type="EMBL" id="SMF66085.1"/>
    </source>
</evidence>
<dbReference type="RefSeq" id="WP_143531751.1">
    <property type="nucleotide sequence ID" value="NZ_FXAF01000011.1"/>
</dbReference>
<dbReference type="Proteomes" id="UP000192903">
    <property type="component" value="Unassembled WGS sequence"/>
</dbReference>